<evidence type="ECO:0000313" key="10">
    <source>
        <dbReference type="Proteomes" id="UP000789390"/>
    </source>
</evidence>
<evidence type="ECO:0000256" key="3">
    <source>
        <dbReference type="ARBA" id="ARBA00022946"/>
    </source>
</evidence>
<sequence>MSVPFSGGFSRSAGIYSAIGKQLKSVNLKPVKQVVFKFDPFRPNVKTIRDCMFLFSCEKIVSTNPRCVLKTDIADNCEPTISITLDVGKNLLFKTENLDTLEVLQEFNKIVVPLVPKEEEIVGKVAGKIAAGAGGKAGGKITGKPKQTRK</sequence>
<dbReference type="InterPro" id="IPR052473">
    <property type="entry name" value="mtLSU_mL53"/>
</dbReference>
<keyword evidence="3" id="KW-0809">Transit peptide</keyword>
<dbReference type="Gene3D" id="3.40.30.10">
    <property type="entry name" value="Glutaredoxin"/>
    <property type="match status" value="1"/>
</dbReference>
<dbReference type="OrthoDB" id="6618793at2759"/>
<evidence type="ECO:0000256" key="2">
    <source>
        <dbReference type="ARBA" id="ARBA00005557"/>
    </source>
</evidence>
<protein>
    <recommendedName>
        <fullName evidence="7">Large ribosomal subunit protein mL53</fullName>
    </recommendedName>
    <alternativeName>
        <fullName evidence="8">39S ribosomal protein L53, mitochondrial</fullName>
    </alternativeName>
</protein>
<dbReference type="PANTHER" id="PTHR33618:SF1">
    <property type="entry name" value="LARGE RIBOSOMAL SUBUNIT PROTEIN ML53"/>
    <property type="match status" value="1"/>
</dbReference>
<dbReference type="PANTHER" id="PTHR33618">
    <property type="entry name" value="39S RIBOSOMAL PROTEIN L53, MITOCHONDRIAL"/>
    <property type="match status" value="1"/>
</dbReference>
<dbReference type="Proteomes" id="UP000789390">
    <property type="component" value="Unassembled WGS sequence"/>
</dbReference>
<evidence type="ECO:0000256" key="7">
    <source>
        <dbReference type="ARBA" id="ARBA00035180"/>
    </source>
</evidence>
<evidence type="ECO:0000256" key="1">
    <source>
        <dbReference type="ARBA" id="ARBA00004173"/>
    </source>
</evidence>
<reference evidence="9" key="1">
    <citation type="submission" date="2021-11" db="EMBL/GenBank/DDBJ databases">
        <authorList>
            <person name="Schell T."/>
        </authorList>
    </citation>
    <scope>NUCLEOTIDE SEQUENCE</scope>
    <source>
        <strain evidence="9">M5</strain>
    </source>
</reference>
<name>A0A8J2WCD3_9CRUS</name>
<keyword evidence="4" id="KW-0689">Ribosomal protein</keyword>
<keyword evidence="5" id="KW-0496">Mitochondrion</keyword>
<accession>A0A8J2WCD3</accession>
<keyword evidence="10" id="KW-1185">Reference proteome</keyword>
<evidence type="ECO:0000256" key="6">
    <source>
        <dbReference type="ARBA" id="ARBA00023274"/>
    </source>
</evidence>
<keyword evidence="6" id="KW-0687">Ribonucleoprotein</keyword>
<dbReference type="AlphaFoldDB" id="A0A8J2WCD3"/>
<gene>
    <name evidence="9" type="ORF">DGAL_LOCUS16510</name>
</gene>
<comment type="subcellular location">
    <subcellularLocation>
        <location evidence="1">Mitochondrion</location>
    </subcellularLocation>
</comment>
<comment type="similarity">
    <text evidence="2">Belongs to the mitochondrion-specific ribosomal protein mL53 family.</text>
</comment>
<comment type="caution">
    <text evidence="9">The sequence shown here is derived from an EMBL/GenBank/DDBJ whole genome shotgun (WGS) entry which is preliminary data.</text>
</comment>
<evidence type="ECO:0000256" key="4">
    <source>
        <dbReference type="ARBA" id="ARBA00022980"/>
    </source>
</evidence>
<evidence type="ECO:0000256" key="8">
    <source>
        <dbReference type="ARBA" id="ARBA00042721"/>
    </source>
</evidence>
<evidence type="ECO:0000313" key="9">
    <source>
        <dbReference type="EMBL" id="CAH0112735.1"/>
    </source>
</evidence>
<proteinExistence type="inferred from homology"/>
<dbReference type="GO" id="GO:0005762">
    <property type="term" value="C:mitochondrial large ribosomal subunit"/>
    <property type="evidence" value="ECO:0007669"/>
    <property type="project" value="TreeGrafter"/>
</dbReference>
<organism evidence="9 10">
    <name type="scientific">Daphnia galeata</name>
    <dbReference type="NCBI Taxonomy" id="27404"/>
    <lineage>
        <taxon>Eukaryota</taxon>
        <taxon>Metazoa</taxon>
        <taxon>Ecdysozoa</taxon>
        <taxon>Arthropoda</taxon>
        <taxon>Crustacea</taxon>
        <taxon>Branchiopoda</taxon>
        <taxon>Diplostraca</taxon>
        <taxon>Cladocera</taxon>
        <taxon>Anomopoda</taxon>
        <taxon>Daphniidae</taxon>
        <taxon>Daphnia</taxon>
    </lineage>
</organism>
<evidence type="ECO:0000256" key="5">
    <source>
        <dbReference type="ARBA" id="ARBA00023128"/>
    </source>
</evidence>
<dbReference type="InterPro" id="IPR019716">
    <property type="entry name" value="Ribosomal_mL53"/>
</dbReference>
<dbReference type="EMBL" id="CAKKLH010000330">
    <property type="protein sequence ID" value="CAH0112735.1"/>
    <property type="molecule type" value="Genomic_DNA"/>
</dbReference>
<dbReference type="Pfam" id="PF10780">
    <property type="entry name" value="MRP_L53"/>
    <property type="match status" value="1"/>
</dbReference>